<dbReference type="SMART" id="SM00256">
    <property type="entry name" value="FBOX"/>
    <property type="match status" value="1"/>
</dbReference>
<dbReference type="InterPro" id="IPR001810">
    <property type="entry name" value="F-box_dom"/>
</dbReference>
<dbReference type="InterPro" id="IPR036047">
    <property type="entry name" value="F-box-like_dom_sf"/>
</dbReference>
<dbReference type="PANTHER" id="PTHR31672">
    <property type="entry name" value="BNACNNG10540D PROTEIN"/>
    <property type="match status" value="1"/>
</dbReference>
<dbReference type="Pfam" id="PF07734">
    <property type="entry name" value="FBA_1"/>
    <property type="match status" value="1"/>
</dbReference>
<sequence length="385" mass="44266">MLKRHSCSSSVEHILKRHRRSWPNLPEDVVELILERLSVESLVKFKSVCKKWKSTMESKRFQDRQFILGRQSRGEDVLFVSIMDYSHSGYEAGRSRIVLGSSVFRTVKFPILSTEVCQGSCDGLICLTDVLTPSFVINPATGWRTSFPHSSLQQLQKDRYYKGDFDVPSPKLGFGKDKVTDTYKPVWLYNSSEFGLDNETTCEVFDFGTNSWRYVLPASPYRIVSSNDPVYLDGSLYWLSECQHTKVLSFHLHTETFRVISQTHFYHFSKPVLSVLDNRLCISVQIYPDRCIFSLSGNNKTWEKMFEIDLDEISYLFGVGPLSTLIIPVAILDKNKLLLRAQDEENDNLLSVVVIHDLHTKSYDLFYRPTSAGCCVSYFQTLFTV</sequence>
<dbReference type="InterPro" id="IPR017451">
    <property type="entry name" value="F-box-assoc_interact_dom"/>
</dbReference>
<evidence type="ECO:0000259" key="1">
    <source>
        <dbReference type="PROSITE" id="PS50181"/>
    </source>
</evidence>
<dbReference type="SUPFAM" id="SSF50965">
    <property type="entry name" value="Galactose oxidase, central domain"/>
    <property type="match status" value="1"/>
</dbReference>
<dbReference type="SUPFAM" id="SSF81383">
    <property type="entry name" value="F-box domain"/>
    <property type="match status" value="1"/>
</dbReference>
<dbReference type="CDD" id="cd22157">
    <property type="entry name" value="F-box_AtFBW1-like"/>
    <property type="match status" value="1"/>
</dbReference>
<reference evidence="2" key="1">
    <citation type="submission" date="2016-07" db="EMBL/GenBank/DDBJ databases">
        <title>De novo transcriptome assembly of four accessions of the metal hyperaccumulator plant Noccaea caerulescens.</title>
        <authorList>
            <person name="Blande D."/>
            <person name="Halimaa P."/>
            <person name="Tervahauta A.I."/>
            <person name="Aarts M.G."/>
            <person name="Karenlampi S.O."/>
        </authorList>
    </citation>
    <scope>NUCLEOTIDE SEQUENCE</scope>
</reference>
<dbReference type="AlphaFoldDB" id="A0A1J3JBF5"/>
<dbReference type="EMBL" id="GEVM01016293">
    <property type="protein sequence ID" value="JAU89645.1"/>
    <property type="molecule type" value="Transcribed_RNA"/>
</dbReference>
<dbReference type="InterPro" id="IPR050796">
    <property type="entry name" value="SCF_F-box_component"/>
</dbReference>
<dbReference type="Gene3D" id="1.20.1280.50">
    <property type="match status" value="1"/>
</dbReference>
<gene>
    <name evidence="2" type="ORF">MP_TR25133_c0_g1_i1_g.72594</name>
</gene>
<organism evidence="2">
    <name type="scientific">Noccaea caerulescens</name>
    <name type="common">Alpine penny-cress</name>
    <name type="synonym">Thlaspi caerulescens</name>
    <dbReference type="NCBI Taxonomy" id="107243"/>
    <lineage>
        <taxon>Eukaryota</taxon>
        <taxon>Viridiplantae</taxon>
        <taxon>Streptophyta</taxon>
        <taxon>Embryophyta</taxon>
        <taxon>Tracheophyta</taxon>
        <taxon>Spermatophyta</taxon>
        <taxon>Magnoliopsida</taxon>
        <taxon>eudicotyledons</taxon>
        <taxon>Gunneridae</taxon>
        <taxon>Pentapetalae</taxon>
        <taxon>rosids</taxon>
        <taxon>malvids</taxon>
        <taxon>Brassicales</taxon>
        <taxon>Brassicaceae</taxon>
        <taxon>Coluteocarpeae</taxon>
        <taxon>Noccaea</taxon>
    </lineage>
</organism>
<dbReference type="NCBIfam" id="TIGR01640">
    <property type="entry name" value="F_box_assoc_1"/>
    <property type="match status" value="1"/>
</dbReference>
<proteinExistence type="predicted"/>
<feature type="domain" description="F-box" evidence="1">
    <location>
        <begin position="19"/>
        <end position="64"/>
    </location>
</feature>
<protein>
    <submittedName>
        <fullName evidence="2">F-box protein</fullName>
    </submittedName>
</protein>
<evidence type="ECO:0000313" key="2">
    <source>
        <dbReference type="EMBL" id="JAU89645.1"/>
    </source>
</evidence>
<dbReference type="Pfam" id="PF00646">
    <property type="entry name" value="F-box"/>
    <property type="match status" value="1"/>
</dbReference>
<dbReference type="InterPro" id="IPR011043">
    <property type="entry name" value="Gal_Oxase/kelch_b-propeller"/>
</dbReference>
<name>A0A1J3JBF5_NOCCA</name>
<dbReference type="PROSITE" id="PS50181">
    <property type="entry name" value="FBOX"/>
    <property type="match status" value="1"/>
</dbReference>
<accession>A0A1J3JBF5</accession>
<dbReference type="PANTHER" id="PTHR31672:SF13">
    <property type="entry name" value="F-BOX PROTEIN CPR30-LIKE"/>
    <property type="match status" value="1"/>
</dbReference>
<dbReference type="InterPro" id="IPR006527">
    <property type="entry name" value="F-box-assoc_dom_typ1"/>
</dbReference>